<proteinExistence type="predicted"/>
<gene>
    <name evidence="1" type="ORF">BGZ95_002545</name>
</gene>
<evidence type="ECO:0000313" key="2">
    <source>
        <dbReference type="Proteomes" id="UP001194580"/>
    </source>
</evidence>
<dbReference type="AlphaFoldDB" id="A0AAD4H2Z8"/>
<comment type="caution">
    <text evidence="1">The sequence shown here is derived from an EMBL/GenBank/DDBJ whole genome shotgun (WGS) entry which is preliminary data.</text>
</comment>
<dbReference type="Proteomes" id="UP001194580">
    <property type="component" value="Unassembled WGS sequence"/>
</dbReference>
<reference evidence="1" key="1">
    <citation type="journal article" date="2020" name="Fungal Divers.">
        <title>Resolving the Mortierellaceae phylogeny through synthesis of multi-gene phylogenetics and phylogenomics.</title>
        <authorList>
            <person name="Vandepol N."/>
            <person name="Liber J."/>
            <person name="Desiro A."/>
            <person name="Na H."/>
            <person name="Kennedy M."/>
            <person name="Barry K."/>
            <person name="Grigoriev I.V."/>
            <person name="Miller A.N."/>
            <person name="O'Donnell K."/>
            <person name="Stajich J.E."/>
            <person name="Bonito G."/>
        </authorList>
    </citation>
    <scope>NUCLEOTIDE SEQUENCE</scope>
    <source>
        <strain evidence="1">NRRL 28262</strain>
    </source>
</reference>
<accession>A0AAD4H2Z8</accession>
<sequence length="120" mass="13877">MSTSRADCENISLNWFRHYINGNDVHPVPDPVSDLHSFELIVATGFNEKLPKKTTIGNKKNNYHETRKAPSGLWSVEHSDSFRERLSLTVKGKKHTWDRPNRFFGSEPSNSVQYWACVTW</sequence>
<protein>
    <submittedName>
        <fullName evidence="1">Uncharacterized protein</fullName>
    </submittedName>
</protein>
<dbReference type="EMBL" id="JAAAIL010001542">
    <property type="protein sequence ID" value="KAG0268230.1"/>
    <property type="molecule type" value="Genomic_DNA"/>
</dbReference>
<organism evidence="1 2">
    <name type="scientific">Linnemannia exigua</name>
    <dbReference type="NCBI Taxonomy" id="604196"/>
    <lineage>
        <taxon>Eukaryota</taxon>
        <taxon>Fungi</taxon>
        <taxon>Fungi incertae sedis</taxon>
        <taxon>Mucoromycota</taxon>
        <taxon>Mortierellomycotina</taxon>
        <taxon>Mortierellomycetes</taxon>
        <taxon>Mortierellales</taxon>
        <taxon>Mortierellaceae</taxon>
        <taxon>Linnemannia</taxon>
    </lineage>
</organism>
<keyword evidence="2" id="KW-1185">Reference proteome</keyword>
<name>A0AAD4H2Z8_9FUNG</name>
<evidence type="ECO:0000313" key="1">
    <source>
        <dbReference type="EMBL" id="KAG0268230.1"/>
    </source>
</evidence>